<evidence type="ECO:0000313" key="1">
    <source>
        <dbReference type="EMBL" id="SHK94343.1"/>
    </source>
</evidence>
<accession>A0A1M6WKL7</accession>
<dbReference type="EMBL" id="FQZK01000046">
    <property type="protein sequence ID" value="SHK94343.1"/>
    <property type="molecule type" value="Genomic_DNA"/>
</dbReference>
<dbReference type="AlphaFoldDB" id="A0A1M6WKL7"/>
<dbReference type="Proteomes" id="UP000184452">
    <property type="component" value="Unassembled WGS sequence"/>
</dbReference>
<protein>
    <submittedName>
        <fullName evidence="1">Uncharacterized protein</fullName>
    </submittedName>
</protein>
<keyword evidence="2" id="KW-1185">Reference proteome</keyword>
<dbReference type="RefSeq" id="WP_073384381.1">
    <property type="nucleotide sequence ID" value="NZ_FQZK01000046.1"/>
</dbReference>
<gene>
    <name evidence="1" type="ORF">SAMN05421803_1462</name>
</gene>
<evidence type="ECO:0000313" key="2">
    <source>
        <dbReference type="Proteomes" id="UP000184452"/>
    </source>
</evidence>
<sequence length="164" mass="17571">MADDSAELVEQTATALVQAMATHQGEWAPVREELSALFAKAAHVASAELERSRTEVVQDPALAGEAIGEWKAKLRRLVRANPETAAPMREILGRLSTADVQPRVSNTTGNVTGVSVQAHTIHGGAGNTTTYGGDHVEQSHIRAGRDVIGVQNNHRHGRDSGRER</sequence>
<proteinExistence type="predicted"/>
<name>A0A1M6WKL7_9ACTN</name>
<reference evidence="1 2" key="1">
    <citation type="submission" date="2016-11" db="EMBL/GenBank/DDBJ databases">
        <authorList>
            <person name="Jaros S."/>
            <person name="Januszkiewicz K."/>
            <person name="Wedrychowicz H."/>
        </authorList>
    </citation>
    <scope>NUCLEOTIDE SEQUENCE [LARGE SCALE GENOMIC DNA]</scope>
    <source>
        <strain evidence="1 2">CGMCC 4.5723</strain>
    </source>
</reference>
<organism evidence="1 2">
    <name type="scientific">Nocardiopsis flavescens</name>
    <dbReference type="NCBI Taxonomy" id="758803"/>
    <lineage>
        <taxon>Bacteria</taxon>
        <taxon>Bacillati</taxon>
        <taxon>Actinomycetota</taxon>
        <taxon>Actinomycetes</taxon>
        <taxon>Streptosporangiales</taxon>
        <taxon>Nocardiopsidaceae</taxon>
        <taxon>Nocardiopsis</taxon>
    </lineage>
</organism>